<name>A0A6M7X3F1_RHILI</name>
<evidence type="ECO:0000256" key="2">
    <source>
        <dbReference type="ARBA" id="ARBA00022741"/>
    </source>
</evidence>
<dbReference type="AlphaFoldDB" id="A0A6M7X3F1"/>
<comment type="similarity">
    <text evidence="1">Belongs to the ABC transporter superfamily.</text>
</comment>
<evidence type="ECO:0000313" key="6">
    <source>
        <dbReference type="Proteomes" id="UP000503017"/>
    </source>
</evidence>
<dbReference type="Pfam" id="PF00005">
    <property type="entry name" value="ABC_tran"/>
    <property type="match status" value="1"/>
</dbReference>
<dbReference type="PROSITE" id="PS50893">
    <property type="entry name" value="ABC_TRANSPORTER_2"/>
    <property type="match status" value="1"/>
</dbReference>
<dbReference type="Gene3D" id="3.40.50.300">
    <property type="entry name" value="P-loop containing nucleotide triphosphate hydrolases"/>
    <property type="match status" value="1"/>
</dbReference>
<dbReference type="SUPFAM" id="SSF52540">
    <property type="entry name" value="P-loop containing nucleoside triphosphate hydrolases"/>
    <property type="match status" value="1"/>
</dbReference>
<dbReference type="InterPro" id="IPR050683">
    <property type="entry name" value="Bact_Polysacc_Export_ATP-bd"/>
</dbReference>
<dbReference type="EMBL" id="CP033367">
    <property type="protein sequence ID" value="QKD06618.1"/>
    <property type="molecule type" value="Genomic_DNA"/>
</dbReference>
<evidence type="ECO:0000256" key="1">
    <source>
        <dbReference type="ARBA" id="ARBA00005417"/>
    </source>
</evidence>
<keyword evidence="2" id="KW-0547">Nucleotide-binding</keyword>
<dbReference type="InterPro" id="IPR027417">
    <property type="entry name" value="P-loop_NTPase"/>
</dbReference>
<dbReference type="GO" id="GO:0005524">
    <property type="term" value="F:ATP binding"/>
    <property type="evidence" value="ECO:0007669"/>
    <property type="project" value="UniProtKB-KW"/>
</dbReference>
<dbReference type="Proteomes" id="UP000503017">
    <property type="component" value="Chromosome"/>
</dbReference>
<keyword evidence="3 5" id="KW-0067">ATP-binding</keyword>
<dbReference type="InterPro" id="IPR003593">
    <property type="entry name" value="AAA+_ATPase"/>
</dbReference>
<accession>A0A6M7X3F1</accession>
<sequence length="230" mass="25335">MTEDDVVIRLDNVSVEIPLRGLKNVSLGNDPRILLRNKSPVLRALDGVNLEVHRGERIGIVGGNGNGKTTLLKVVGGMLPVSSGFVDVRGSIRSLLHVGAGMIFALTGRQNVRLRHSLLDIRSLTPTDYAEDVAEFAELGAFFDMPVGTYSPGMQSRLQFAMNTVEPADILLLDEWMGVADRAFQQKAQDRLVEYIAKNEGFLFASHNDTLLNEMTDRKITLEMGRIVES</sequence>
<dbReference type="PROSITE" id="PS00211">
    <property type="entry name" value="ABC_TRANSPORTER_1"/>
    <property type="match status" value="1"/>
</dbReference>
<dbReference type="SMART" id="SM00382">
    <property type="entry name" value="AAA"/>
    <property type="match status" value="1"/>
</dbReference>
<dbReference type="PANTHER" id="PTHR46743:SF2">
    <property type="entry name" value="TEICHOIC ACIDS EXPORT ATP-BINDING PROTEIN TAGH"/>
    <property type="match status" value="1"/>
</dbReference>
<evidence type="ECO:0000256" key="3">
    <source>
        <dbReference type="ARBA" id="ARBA00022840"/>
    </source>
</evidence>
<evidence type="ECO:0000259" key="4">
    <source>
        <dbReference type="PROSITE" id="PS50893"/>
    </source>
</evidence>
<gene>
    <name evidence="5" type="ORF">EB235_27655</name>
</gene>
<protein>
    <submittedName>
        <fullName evidence="5">ATP-binding cassette domain-containing protein</fullName>
    </submittedName>
</protein>
<reference evidence="5 6" key="1">
    <citation type="submission" date="2018-10" db="EMBL/GenBank/DDBJ databases">
        <authorList>
            <person name="Perry B.J."/>
            <person name="Sullivan J.T."/>
            <person name="Murphy R.J.T."/>
            <person name="Ramsay J.P."/>
            <person name="Ronson C.W."/>
        </authorList>
    </citation>
    <scope>NUCLEOTIDE SEQUENCE [LARGE SCALE GENOMIC DNA]</scope>
    <source>
        <strain evidence="5 6">R88b</strain>
    </source>
</reference>
<feature type="domain" description="ABC transporter" evidence="4">
    <location>
        <begin position="8"/>
        <end position="230"/>
    </location>
</feature>
<evidence type="ECO:0000313" key="5">
    <source>
        <dbReference type="EMBL" id="QKD06618.1"/>
    </source>
</evidence>
<proteinExistence type="inferred from homology"/>
<dbReference type="InterPro" id="IPR017871">
    <property type="entry name" value="ABC_transporter-like_CS"/>
</dbReference>
<dbReference type="PANTHER" id="PTHR46743">
    <property type="entry name" value="TEICHOIC ACIDS EXPORT ATP-BINDING PROTEIN TAGH"/>
    <property type="match status" value="1"/>
</dbReference>
<organism evidence="5 6">
    <name type="scientific">Mesorhizobium loti R88b</name>
    <dbReference type="NCBI Taxonomy" id="935548"/>
    <lineage>
        <taxon>Bacteria</taxon>
        <taxon>Pseudomonadati</taxon>
        <taxon>Pseudomonadota</taxon>
        <taxon>Alphaproteobacteria</taxon>
        <taxon>Hyphomicrobiales</taxon>
        <taxon>Phyllobacteriaceae</taxon>
        <taxon>Mesorhizobium</taxon>
    </lineage>
</organism>
<dbReference type="GO" id="GO:0016887">
    <property type="term" value="F:ATP hydrolysis activity"/>
    <property type="evidence" value="ECO:0007669"/>
    <property type="project" value="InterPro"/>
</dbReference>
<dbReference type="InterPro" id="IPR003439">
    <property type="entry name" value="ABC_transporter-like_ATP-bd"/>
</dbReference>